<evidence type="ECO:0000256" key="1">
    <source>
        <dbReference type="SAM" id="MobiDB-lite"/>
    </source>
</evidence>
<comment type="caution">
    <text evidence="2">The sequence shown here is derived from an EMBL/GenBank/DDBJ whole genome shotgun (WGS) entry which is preliminary data.</text>
</comment>
<gene>
    <name evidence="2" type="ORF">AC230_01940</name>
</gene>
<feature type="region of interest" description="Disordered" evidence="1">
    <location>
        <begin position="106"/>
        <end position="138"/>
    </location>
</feature>
<dbReference type="AlphaFoldDB" id="A0A0K9XLA1"/>
<evidence type="ECO:0000313" key="2">
    <source>
        <dbReference type="EMBL" id="KNB53457.1"/>
    </source>
</evidence>
<accession>A0A0K9XLA1</accession>
<protein>
    <submittedName>
        <fullName evidence="2">Uncharacterized protein</fullName>
    </submittedName>
</protein>
<dbReference type="Proteomes" id="UP000037288">
    <property type="component" value="Unassembled WGS sequence"/>
</dbReference>
<name>A0A0K9XLA1_9ACTN</name>
<reference evidence="3" key="1">
    <citation type="submission" date="2015-07" db="EMBL/GenBank/DDBJ databases">
        <title>Draft genome sequence of Streptomyces sp. CMAA 1322, a bacterium isolated from Caatinga biome, from dry forest semiarid of Brazil.</title>
        <authorList>
            <person name="Santos S.N."/>
            <person name="Gacesa R."/>
            <person name="Taketani R.G."/>
            <person name="Long P.F."/>
            <person name="Melo I.S."/>
        </authorList>
    </citation>
    <scope>NUCLEOTIDE SEQUENCE [LARGE SCALE GENOMIC DNA]</scope>
    <source>
        <strain evidence="3">CMAA 1322</strain>
    </source>
</reference>
<evidence type="ECO:0000313" key="3">
    <source>
        <dbReference type="Proteomes" id="UP000037288"/>
    </source>
</evidence>
<dbReference type="EMBL" id="LFXA01000002">
    <property type="protein sequence ID" value="KNB53457.1"/>
    <property type="molecule type" value="Genomic_DNA"/>
</dbReference>
<proteinExistence type="predicted"/>
<sequence length="302" mass="30821">MALVEEIGPDVLAVGVGESGNLSHAEPKFGEIAMELLDACGDGVEGGGELTAQRARSGLGGAYGAVTDHCFQTGKRAGPRVECFVEDRGYIVQVLGGGSAVDQLRQDRRSRGRGCGRRGGTAEGDMGPESSEFKNDGAQPLVPFGWAEGDGEGEGVAVAGVGMESGAVQMIDGRWVIGCGGQGAVCLPGEIHPGRALHRKVLLHGGSAVYFGECLVVAGQQAPGDGGRGPGGISAHRDPVGLGYAAEEVVVQSWWREGGHDELVLVEGPVDDVQALAVGAGEYGVVVQDELGDSPMGMGHVP</sequence>
<keyword evidence="3" id="KW-1185">Reference proteome</keyword>
<organism evidence="2 3">
    <name type="scientific">Streptomyces caatingaensis</name>
    <dbReference type="NCBI Taxonomy" id="1678637"/>
    <lineage>
        <taxon>Bacteria</taxon>
        <taxon>Bacillati</taxon>
        <taxon>Actinomycetota</taxon>
        <taxon>Actinomycetes</taxon>
        <taxon>Kitasatosporales</taxon>
        <taxon>Streptomycetaceae</taxon>
        <taxon>Streptomyces</taxon>
    </lineage>
</organism>